<name>A0A8I5NJA4_PAPAN</name>
<keyword evidence="2" id="KW-1185">Reference proteome</keyword>
<reference evidence="1 2" key="1">
    <citation type="submission" date="2012-03" db="EMBL/GenBank/DDBJ databases">
        <title>Whole Genome Assembly of Papio anubis.</title>
        <authorList>
            <person name="Liu Y.L."/>
            <person name="Abraham K.A."/>
            <person name="Akbar H.A."/>
            <person name="Ali S.A."/>
            <person name="Anosike U.A."/>
            <person name="Aqrawi P.A."/>
            <person name="Arias F.A."/>
            <person name="Attaway T.A."/>
            <person name="Awwad R.A."/>
            <person name="Babu C.B."/>
            <person name="Bandaranaike D.B."/>
            <person name="Battles P.B."/>
            <person name="Bell A.B."/>
            <person name="Beltran B.B."/>
            <person name="Berhane-Mersha D.B."/>
            <person name="Bess C.B."/>
            <person name="Bickham C.B."/>
            <person name="Bolden T.B."/>
            <person name="Carter K.C."/>
            <person name="Chau D.C."/>
            <person name="Chavez A.C."/>
            <person name="Clerc-Blankenburg K.C."/>
            <person name="Coyle M.C."/>
            <person name="Dao M.D."/>
            <person name="Davila M.L.D."/>
            <person name="Davy-Carroll L.D."/>
            <person name="Denson S.D."/>
            <person name="Dinh H.D."/>
            <person name="Fernandez S.F."/>
            <person name="Fernando P.F."/>
            <person name="Forbes L.F."/>
            <person name="Francis C.F."/>
            <person name="Francisco L.F."/>
            <person name="Fu Q.F."/>
            <person name="Garcia-Iii R.G."/>
            <person name="Garrett T.G."/>
            <person name="Gross S.G."/>
            <person name="Gubbala S.G."/>
            <person name="Hirani K.H."/>
            <person name="Hogues M.H."/>
            <person name="Hollins B.H."/>
            <person name="Jackson L.J."/>
            <person name="Javaid M.J."/>
            <person name="Jhangiani S.J."/>
            <person name="Johnson A.J."/>
            <person name="Johnson B.J."/>
            <person name="Jones J.J."/>
            <person name="Joshi V.J."/>
            <person name="Kalu J.K."/>
            <person name="Khan N.K."/>
            <person name="Korchina V.K."/>
            <person name="Kovar C.K."/>
            <person name="Lago L.L."/>
            <person name="Lara F.L."/>
            <person name="Le T.-K.L."/>
            <person name="Lee S.L."/>
            <person name="Legall-Iii F.L."/>
            <person name="Lemon S.L."/>
            <person name="Liu J.L."/>
            <person name="Liu Y.-S.L."/>
            <person name="Liyanage D.L."/>
            <person name="Lopez J.L."/>
            <person name="Lorensuhewa L.L."/>
            <person name="Mata R.M."/>
            <person name="Mathew T.M."/>
            <person name="Mercado C.M."/>
            <person name="Mercado I.M."/>
            <person name="Morales K.M."/>
            <person name="Morgan M.M."/>
            <person name="Munidasa M.M."/>
            <person name="Ngo D.N."/>
            <person name="Nguyen L.N."/>
            <person name="Nguyen T.N."/>
            <person name="Nguyen N.N."/>
            <person name="Obregon M.O."/>
            <person name="Okwuonu G.O."/>
            <person name="Ongeri F.O."/>
            <person name="Onwere C.O."/>
            <person name="Osifeso I.O."/>
            <person name="Parra A.P."/>
            <person name="Patil S.P."/>
            <person name="Perez A.P."/>
            <person name="Perez Y.P."/>
            <person name="Pham C.P."/>
            <person name="Pu L.-L.P."/>
            <person name="Puazo M.P."/>
            <person name="Quiroz J.Q."/>
            <person name="Rouhana J.R."/>
            <person name="Ruiz M.R."/>
            <person name="Ruiz S.-J.R."/>
            <person name="Saada N.S."/>
            <person name="Santibanez J.S."/>
            <person name="Scheel M.S."/>
            <person name="Schneider B.S."/>
            <person name="Simmons D.S."/>
            <person name="Sisson I.S."/>
            <person name="Tang L.-Y.T."/>
            <person name="Thornton R.T."/>
            <person name="Tisius J.T."/>
            <person name="Toledanes G.T."/>
            <person name="Trejos Z.T."/>
            <person name="Usmani K.U."/>
            <person name="Varghese R.V."/>
            <person name="Vattathil S.V."/>
            <person name="Vee V.V."/>
            <person name="Walker D.W."/>
            <person name="Weissenberger G.W."/>
            <person name="White C.W."/>
            <person name="Williams A.W."/>
            <person name="Woodworth J.W."/>
            <person name="Wright R.W."/>
            <person name="Zhu Y.Z."/>
            <person name="Han Y.H."/>
            <person name="Newsham I.N."/>
            <person name="Nazareth L.N."/>
            <person name="Worley K.W."/>
            <person name="Muzny D.M."/>
            <person name="Rogers J.R."/>
            <person name="Gibbs R.G."/>
        </authorList>
    </citation>
    <scope>NUCLEOTIDE SEQUENCE [LARGE SCALE GENOMIC DNA]</scope>
</reference>
<protein>
    <submittedName>
        <fullName evidence="1">Uncharacterized protein</fullName>
    </submittedName>
</protein>
<dbReference type="Proteomes" id="UP000028761">
    <property type="component" value="Chromosome 9"/>
</dbReference>
<organism evidence="1 2">
    <name type="scientific">Papio anubis</name>
    <name type="common">Olive baboon</name>
    <dbReference type="NCBI Taxonomy" id="9555"/>
    <lineage>
        <taxon>Eukaryota</taxon>
        <taxon>Metazoa</taxon>
        <taxon>Chordata</taxon>
        <taxon>Craniata</taxon>
        <taxon>Vertebrata</taxon>
        <taxon>Euteleostomi</taxon>
        <taxon>Mammalia</taxon>
        <taxon>Eutheria</taxon>
        <taxon>Euarchontoglires</taxon>
        <taxon>Primates</taxon>
        <taxon>Haplorrhini</taxon>
        <taxon>Catarrhini</taxon>
        <taxon>Cercopithecidae</taxon>
        <taxon>Cercopithecinae</taxon>
        <taxon>Papio</taxon>
    </lineage>
</organism>
<evidence type="ECO:0000313" key="2">
    <source>
        <dbReference type="Proteomes" id="UP000028761"/>
    </source>
</evidence>
<accession>A0A8I5NJA4</accession>
<proteinExistence type="predicted"/>
<reference evidence="1" key="3">
    <citation type="submission" date="2025-09" db="UniProtKB">
        <authorList>
            <consortium name="Ensembl"/>
        </authorList>
    </citation>
    <scope>IDENTIFICATION</scope>
</reference>
<dbReference type="PANTHER" id="PTHR12138">
    <property type="entry name" value="PRIMATE-EXPANDED PROTEIN FAMILY"/>
    <property type="match status" value="1"/>
</dbReference>
<evidence type="ECO:0000313" key="1">
    <source>
        <dbReference type="Ensembl" id="ENSPANP00000059753.1"/>
    </source>
</evidence>
<sequence length="107" mass="12249">IDYNLFIHYYYCYLRRVTLLPRLECSSTVLALCNLRLPSSSHLPTSASQVARTTGAYHHAWLIFCIFCRDRVLSCFPGWSPTSGLNQFASLSLPKCWDHSYLRGVSN</sequence>
<dbReference type="PANTHER" id="PTHR12138:SF162">
    <property type="entry name" value="CHROMOSOME UNDETERMINED SCAFFOLD_275, WHOLE GENOME SHOTGUN SEQUENCE"/>
    <property type="match status" value="1"/>
</dbReference>
<dbReference type="AlphaFoldDB" id="A0A8I5NJA4"/>
<reference evidence="1" key="2">
    <citation type="submission" date="2025-08" db="UniProtKB">
        <authorList>
            <consortium name="Ensembl"/>
        </authorList>
    </citation>
    <scope>IDENTIFICATION</scope>
</reference>
<dbReference type="Ensembl" id="ENSPANT00000078974.1">
    <property type="protein sequence ID" value="ENSPANP00000059753.1"/>
    <property type="gene ID" value="ENSPANG00000048733.1"/>
</dbReference>
<dbReference type="GeneTree" id="ENSGT01150000287033"/>